<evidence type="ECO:0000313" key="2">
    <source>
        <dbReference type="EMBL" id="GGX91024.1"/>
    </source>
</evidence>
<name>A0ABQ2YPJ8_9ACTN</name>
<dbReference type="EMBL" id="BMUT01000008">
    <property type="protein sequence ID" value="GGX91024.1"/>
    <property type="molecule type" value="Genomic_DNA"/>
</dbReference>
<dbReference type="InterPro" id="IPR002818">
    <property type="entry name" value="DJ-1/PfpI"/>
</dbReference>
<sequence length="252" mass="25533">MAGAVGAGLVAAGTAAPAFAREAGQPAAGGAPKPGERTVALLLFDGFTALDAVGPYEVLCRLPGVRVVTVGTRQSGPVRTDTGELSIVAERTMADVTSADVLLVPGGGMRGVGAAAADPAVQNWIRRIDRGTTWTTSVCTGALILGAAGVLRGVRATTHWGPAARTALEGYGAVVTQQRFVEHGKIITGAGVSAGIDMGLHLASRLSGEEVARAMQLGVEYDPAPPFDSGNAAKADERTKQLALKLLNDAAV</sequence>
<dbReference type="CDD" id="cd03139">
    <property type="entry name" value="GATase1_PfpI_2"/>
    <property type="match status" value="1"/>
</dbReference>
<keyword evidence="2" id="KW-0315">Glutamine amidotransferase</keyword>
<comment type="caution">
    <text evidence="2">The sequence shown here is derived from an EMBL/GenBank/DDBJ whole genome shotgun (WGS) entry which is preliminary data.</text>
</comment>
<gene>
    <name evidence="2" type="ORF">GCM10010324_41060</name>
</gene>
<dbReference type="PANTHER" id="PTHR43130:SF2">
    <property type="entry name" value="DJ-1_PFPI DOMAIN-CONTAINING PROTEIN"/>
    <property type="match status" value="1"/>
</dbReference>
<feature type="domain" description="DJ-1/PfpI" evidence="1">
    <location>
        <begin position="38"/>
        <end position="203"/>
    </location>
</feature>
<organism evidence="2 3">
    <name type="scientific">Streptomyces hiroshimensis</name>
    <dbReference type="NCBI Taxonomy" id="66424"/>
    <lineage>
        <taxon>Bacteria</taxon>
        <taxon>Bacillati</taxon>
        <taxon>Actinomycetota</taxon>
        <taxon>Actinomycetes</taxon>
        <taxon>Kitasatosporales</taxon>
        <taxon>Streptomycetaceae</taxon>
        <taxon>Streptomyces</taxon>
    </lineage>
</organism>
<reference evidence="3" key="1">
    <citation type="journal article" date="2019" name="Int. J. Syst. Evol. Microbiol.">
        <title>The Global Catalogue of Microorganisms (GCM) 10K type strain sequencing project: providing services to taxonomists for standard genome sequencing and annotation.</title>
        <authorList>
            <consortium name="The Broad Institute Genomics Platform"/>
            <consortium name="The Broad Institute Genome Sequencing Center for Infectious Disease"/>
            <person name="Wu L."/>
            <person name="Ma J."/>
        </authorList>
    </citation>
    <scope>NUCLEOTIDE SEQUENCE [LARGE SCALE GENOMIC DNA]</scope>
    <source>
        <strain evidence="3">JCM 4586</strain>
    </source>
</reference>
<proteinExistence type="predicted"/>
<evidence type="ECO:0000259" key="1">
    <source>
        <dbReference type="Pfam" id="PF01965"/>
    </source>
</evidence>
<dbReference type="Gene3D" id="3.40.50.880">
    <property type="match status" value="1"/>
</dbReference>
<dbReference type="SUPFAM" id="SSF52317">
    <property type="entry name" value="Class I glutamine amidotransferase-like"/>
    <property type="match status" value="1"/>
</dbReference>
<protein>
    <submittedName>
        <fullName evidence="2">Glutamine amidotransferase</fullName>
    </submittedName>
</protein>
<keyword evidence="3" id="KW-1185">Reference proteome</keyword>
<accession>A0ABQ2YPJ8</accession>
<dbReference type="InterPro" id="IPR052158">
    <property type="entry name" value="INH-QAR"/>
</dbReference>
<dbReference type="InterPro" id="IPR029062">
    <property type="entry name" value="Class_I_gatase-like"/>
</dbReference>
<dbReference type="PANTHER" id="PTHR43130">
    <property type="entry name" value="ARAC-FAMILY TRANSCRIPTIONAL REGULATOR"/>
    <property type="match status" value="1"/>
</dbReference>
<dbReference type="Proteomes" id="UP000659223">
    <property type="component" value="Unassembled WGS sequence"/>
</dbReference>
<evidence type="ECO:0000313" key="3">
    <source>
        <dbReference type="Proteomes" id="UP000659223"/>
    </source>
</evidence>
<dbReference type="RefSeq" id="WP_229899528.1">
    <property type="nucleotide sequence ID" value="NZ_BMUT01000008.1"/>
</dbReference>
<dbReference type="Pfam" id="PF01965">
    <property type="entry name" value="DJ-1_PfpI"/>
    <property type="match status" value="1"/>
</dbReference>